<evidence type="ECO:0000256" key="12">
    <source>
        <dbReference type="SAM" id="Phobius"/>
    </source>
</evidence>
<dbReference type="InterPro" id="IPR003660">
    <property type="entry name" value="HAMP_dom"/>
</dbReference>
<dbReference type="CDD" id="cd00075">
    <property type="entry name" value="HATPase"/>
    <property type="match status" value="1"/>
</dbReference>
<dbReference type="InterPro" id="IPR003661">
    <property type="entry name" value="HisK_dim/P_dom"/>
</dbReference>
<dbReference type="Pfam" id="PF00672">
    <property type="entry name" value="HAMP"/>
    <property type="match status" value="1"/>
</dbReference>
<keyword evidence="5" id="KW-0808">Transferase</keyword>
<reference evidence="15 17" key="1">
    <citation type="submission" date="2020-06" db="EMBL/GenBank/DDBJ databases">
        <title>Anoxygenic phototrophic Chloroflexota member uses a Type I reaction center.</title>
        <authorList>
            <person name="Tsuji J.M."/>
            <person name="Shaw N.A."/>
            <person name="Nagashima S."/>
            <person name="Venkiteswaran J."/>
            <person name="Schiff S.L."/>
            <person name="Hanada S."/>
            <person name="Tank M."/>
            <person name="Neufeld J.D."/>
        </authorList>
    </citation>
    <scope>NUCLEOTIDE SEQUENCE [LARGE SCALE GENOMIC DNA]</scope>
    <source>
        <strain evidence="15">L227-S17</strain>
    </source>
</reference>
<reference evidence="16" key="2">
    <citation type="journal article" date="2024" name="Nature">
        <title>Anoxygenic phototroph of the Chloroflexota uses a type I reaction centre.</title>
        <authorList>
            <person name="Tsuji J.M."/>
            <person name="Shaw N.A."/>
            <person name="Nagashima S."/>
            <person name="Venkiteswaran J.J."/>
            <person name="Schiff S.L."/>
            <person name="Watanabe T."/>
            <person name="Fukui M."/>
            <person name="Hanada S."/>
            <person name="Tank M."/>
            <person name="Neufeld J.D."/>
        </authorList>
    </citation>
    <scope>NUCLEOTIDE SEQUENCE</scope>
    <source>
        <strain evidence="16">L227-S17</strain>
    </source>
</reference>
<keyword evidence="10 12" id="KW-0472">Membrane</keyword>
<dbReference type="GO" id="GO:0005886">
    <property type="term" value="C:plasma membrane"/>
    <property type="evidence" value="ECO:0007669"/>
    <property type="project" value="TreeGrafter"/>
</dbReference>
<keyword evidence="7 16" id="KW-0418">Kinase</keyword>
<keyword evidence="6 12" id="KW-0812">Transmembrane</keyword>
<dbReference type="PROSITE" id="PS50109">
    <property type="entry name" value="HIS_KIN"/>
    <property type="match status" value="1"/>
</dbReference>
<dbReference type="Gene3D" id="3.30.565.10">
    <property type="entry name" value="Histidine kinase-like ATPase, C-terminal domain"/>
    <property type="match status" value="1"/>
</dbReference>
<keyword evidence="8 12" id="KW-1133">Transmembrane helix</keyword>
<keyword evidence="18" id="KW-1185">Reference proteome</keyword>
<evidence type="ECO:0000256" key="7">
    <source>
        <dbReference type="ARBA" id="ARBA00022777"/>
    </source>
</evidence>
<evidence type="ECO:0000256" key="10">
    <source>
        <dbReference type="ARBA" id="ARBA00023136"/>
    </source>
</evidence>
<dbReference type="CDD" id="cd06225">
    <property type="entry name" value="HAMP"/>
    <property type="match status" value="1"/>
</dbReference>
<dbReference type="Pfam" id="PF02518">
    <property type="entry name" value="HATPase_c"/>
    <property type="match status" value="1"/>
</dbReference>
<name>A0A8T7M6F6_9CHLR</name>
<proteinExistence type="predicted"/>
<evidence type="ECO:0000256" key="9">
    <source>
        <dbReference type="ARBA" id="ARBA00023012"/>
    </source>
</evidence>
<feature type="region of interest" description="Disordered" evidence="11">
    <location>
        <begin position="18"/>
        <end position="38"/>
    </location>
</feature>
<dbReference type="InterPro" id="IPR050428">
    <property type="entry name" value="TCS_sensor_his_kinase"/>
</dbReference>
<evidence type="ECO:0000256" key="5">
    <source>
        <dbReference type="ARBA" id="ARBA00022679"/>
    </source>
</evidence>
<dbReference type="InterPro" id="IPR003594">
    <property type="entry name" value="HATPase_dom"/>
</dbReference>
<dbReference type="FunFam" id="1.10.287.130:FF:000001">
    <property type="entry name" value="Two-component sensor histidine kinase"/>
    <property type="match status" value="1"/>
</dbReference>
<evidence type="ECO:0000256" key="3">
    <source>
        <dbReference type="ARBA" id="ARBA00012438"/>
    </source>
</evidence>
<evidence type="ECO:0000256" key="1">
    <source>
        <dbReference type="ARBA" id="ARBA00000085"/>
    </source>
</evidence>
<dbReference type="AlphaFoldDB" id="A0A8T7M6F6"/>
<dbReference type="InterPro" id="IPR036097">
    <property type="entry name" value="HisK_dim/P_sf"/>
</dbReference>
<dbReference type="Proteomes" id="UP001431572">
    <property type="component" value="Chromosome 2"/>
</dbReference>
<dbReference type="InterPro" id="IPR036890">
    <property type="entry name" value="HATPase_C_sf"/>
</dbReference>
<dbReference type="CDD" id="cd00082">
    <property type="entry name" value="HisKA"/>
    <property type="match status" value="1"/>
</dbReference>
<evidence type="ECO:0000313" key="17">
    <source>
        <dbReference type="Proteomes" id="UP000521676"/>
    </source>
</evidence>
<dbReference type="PANTHER" id="PTHR45436:SF5">
    <property type="entry name" value="SENSOR HISTIDINE KINASE TRCS"/>
    <property type="match status" value="1"/>
</dbReference>
<feature type="domain" description="Histidine kinase" evidence="13">
    <location>
        <begin position="250"/>
        <end position="471"/>
    </location>
</feature>
<evidence type="ECO:0000259" key="14">
    <source>
        <dbReference type="PROSITE" id="PS50885"/>
    </source>
</evidence>
<feature type="domain" description="HAMP" evidence="14">
    <location>
        <begin position="177"/>
        <end position="235"/>
    </location>
</feature>
<comment type="catalytic activity">
    <reaction evidence="1">
        <text>ATP + protein L-histidine = ADP + protein N-phospho-L-histidine.</text>
        <dbReference type="EC" id="2.7.13.3"/>
    </reaction>
</comment>
<dbReference type="EC" id="2.7.13.3" evidence="3"/>
<dbReference type="PROSITE" id="PS50885">
    <property type="entry name" value="HAMP"/>
    <property type="match status" value="1"/>
</dbReference>
<dbReference type="InterPro" id="IPR004358">
    <property type="entry name" value="Sig_transdc_His_kin-like_C"/>
</dbReference>
<evidence type="ECO:0000313" key="15">
    <source>
        <dbReference type="EMBL" id="NWJ47700.1"/>
    </source>
</evidence>
<dbReference type="EMBL" id="CP128400">
    <property type="protein sequence ID" value="WJW69605.1"/>
    <property type="molecule type" value="Genomic_DNA"/>
</dbReference>
<dbReference type="SMART" id="SM00388">
    <property type="entry name" value="HisKA"/>
    <property type="match status" value="1"/>
</dbReference>
<keyword evidence="9" id="KW-0902">Two-component regulatory system</keyword>
<dbReference type="SUPFAM" id="SSF47384">
    <property type="entry name" value="Homodimeric domain of signal transducing histidine kinase"/>
    <property type="match status" value="1"/>
</dbReference>
<dbReference type="RefSeq" id="WP_341471479.1">
    <property type="nucleotide sequence ID" value="NZ_CP128400.1"/>
</dbReference>
<comment type="subcellular location">
    <subcellularLocation>
        <location evidence="2">Membrane</location>
    </subcellularLocation>
</comment>
<evidence type="ECO:0000256" key="8">
    <source>
        <dbReference type="ARBA" id="ARBA00022989"/>
    </source>
</evidence>
<dbReference type="GO" id="GO:0000155">
    <property type="term" value="F:phosphorelay sensor kinase activity"/>
    <property type="evidence" value="ECO:0007669"/>
    <property type="project" value="InterPro"/>
</dbReference>
<evidence type="ECO:0000256" key="4">
    <source>
        <dbReference type="ARBA" id="ARBA00022553"/>
    </source>
</evidence>
<evidence type="ECO:0000256" key="11">
    <source>
        <dbReference type="SAM" id="MobiDB-lite"/>
    </source>
</evidence>
<dbReference type="Gene3D" id="1.10.287.130">
    <property type="match status" value="1"/>
</dbReference>
<dbReference type="SMART" id="SM00304">
    <property type="entry name" value="HAMP"/>
    <property type="match status" value="1"/>
</dbReference>
<dbReference type="PANTHER" id="PTHR45436">
    <property type="entry name" value="SENSOR HISTIDINE KINASE YKOH"/>
    <property type="match status" value="1"/>
</dbReference>
<evidence type="ECO:0000313" key="16">
    <source>
        <dbReference type="EMBL" id="WJW69605.1"/>
    </source>
</evidence>
<dbReference type="FunFam" id="3.30.565.10:FF:000006">
    <property type="entry name" value="Sensor histidine kinase WalK"/>
    <property type="match status" value="1"/>
</dbReference>
<keyword evidence="4" id="KW-0597">Phosphoprotein</keyword>
<evidence type="ECO:0000256" key="2">
    <source>
        <dbReference type="ARBA" id="ARBA00004370"/>
    </source>
</evidence>
<dbReference type="Gene3D" id="6.10.340.10">
    <property type="match status" value="1"/>
</dbReference>
<dbReference type="Proteomes" id="UP000521676">
    <property type="component" value="Unassembled WGS sequence"/>
</dbReference>
<dbReference type="SUPFAM" id="SSF55874">
    <property type="entry name" value="ATPase domain of HSP90 chaperone/DNA topoisomerase II/histidine kinase"/>
    <property type="match status" value="1"/>
</dbReference>
<accession>A0A8T7M6F6</accession>
<dbReference type="Pfam" id="PF00512">
    <property type="entry name" value="HisKA"/>
    <property type="match status" value="1"/>
</dbReference>
<gene>
    <name evidence="15" type="ORF">HXX08_17745</name>
    <name evidence="16" type="ORF">OZ401_003232</name>
</gene>
<dbReference type="SUPFAM" id="SSF158472">
    <property type="entry name" value="HAMP domain-like"/>
    <property type="match status" value="1"/>
</dbReference>
<dbReference type="InterPro" id="IPR005467">
    <property type="entry name" value="His_kinase_dom"/>
</dbReference>
<organism evidence="15 17">
    <name type="scientific">Candidatus Chlorohelix allophototropha</name>
    <dbReference type="NCBI Taxonomy" id="3003348"/>
    <lineage>
        <taxon>Bacteria</taxon>
        <taxon>Bacillati</taxon>
        <taxon>Chloroflexota</taxon>
        <taxon>Chloroflexia</taxon>
        <taxon>Candidatus Chloroheliales</taxon>
        <taxon>Candidatus Chloroheliaceae</taxon>
        <taxon>Candidatus Chlorohelix</taxon>
    </lineage>
</organism>
<evidence type="ECO:0000259" key="13">
    <source>
        <dbReference type="PROSITE" id="PS50109"/>
    </source>
</evidence>
<dbReference type="PRINTS" id="PR00344">
    <property type="entry name" value="BCTRLSENSOR"/>
</dbReference>
<protein>
    <recommendedName>
        <fullName evidence="3">histidine kinase</fullName>
        <ecNumber evidence="3">2.7.13.3</ecNumber>
    </recommendedName>
</protein>
<evidence type="ECO:0000313" key="18">
    <source>
        <dbReference type="Proteomes" id="UP001431572"/>
    </source>
</evidence>
<dbReference type="EMBL" id="JACATZ010000003">
    <property type="protein sequence ID" value="NWJ47700.1"/>
    <property type="molecule type" value="Genomic_DNA"/>
</dbReference>
<dbReference type="SMART" id="SM00387">
    <property type="entry name" value="HATPase_c"/>
    <property type="match status" value="1"/>
</dbReference>
<sequence length="483" mass="52587">MTDSLATRLKDRAATLIIGKSDSSPGPDQRRTGQQDTLPRLADRIATDGNSTEIYAALLDLRGQAVTVEHPSSVIPSFVPGTPSSDNLLRSRQNGSAQFITTLTSTGQVSHERGLAYLIPVSSASSNGQSSDVVGYILLAASINQSDVVLGQLRFILLTALFGALILALLLGLPLARFGLAPLKKMSRTAARIGRGDLSQRVDLPVSQTIAPDDEVQQLAQAFNLMLDQIEQSFQKQQQSETRTRQFAADASHELRSPLTVLGGYLDVLLMGAKDDPVRALRVLQSMRREVDRMSRLVVDLLALTRMDADGGGNLRIESIRVAEILQSAVEDMQVIAGERKIELQFSPESAQAYLTGDNDQLHRVFVNLLDNAIRYTDKDGLIKITTAIVDKGRSVEISLADNGCGISEEQLTHIFDRFYRADPSRSRQTGNAGLGLSIVKSIVEAHDGSIRVVSEVRQGTCFTLRFPLSEISEAEMSFPNVM</sequence>
<evidence type="ECO:0000256" key="6">
    <source>
        <dbReference type="ARBA" id="ARBA00022692"/>
    </source>
</evidence>
<feature type="transmembrane region" description="Helical" evidence="12">
    <location>
        <begin position="155"/>
        <end position="176"/>
    </location>
</feature>